<name>A0A804QLY7_MAIZE</name>
<proteinExistence type="predicted"/>
<dbReference type="Proteomes" id="UP000007305">
    <property type="component" value="Chromosome 8"/>
</dbReference>
<organism evidence="2 3">
    <name type="scientific">Zea mays</name>
    <name type="common">Maize</name>
    <dbReference type="NCBI Taxonomy" id="4577"/>
    <lineage>
        <taxon>Eukaryota</taxon>
        <taxon>Viridiplantae</taxon>
        <taxon>Streptophyta</taxon>
        <taxon>Embryophyta</taxon>
        <taxon>Tracheophyta</taxon>
        <taxon>Spermatophyta</taxon>
        <taxon>Magnoliopsida</taxon>
        <taxon>Liliopsida</taxon>
        <taxon>Poales</taxon>
        <taxon>Poaceae</taxon>
        <taxon>PACMAD clade</taxon>
        <taxon>Panicoideae</taxon>
        <taxon>Andropogonodae</taxon>
        <taxon>Andropogoneae</taxon>
        <taxon>Tripsacinae</taxon>
        <taxon>Zea</taxon>
    </lineage>
</organism>
<dbReference type="EnsemblPlants" id="Zm00001eb348780_T005">
    <property type="protein sequence ID" value="Zm00001eb348780_P005"/>
    <property type="gene ID" value="Zm00001eb348780"/>
</dbReference>
<dbReference type="Gramene" id="Zm00001eb348780_T005">
    <property type="protein sequence ID" value="Zm00001eb348780_P005"/>
    <property type="gene ID" value="Zm00001eb348780"/>
</dbReference>
<reference evidence="3" key="1">
    <citation type="journal article" date="2009" name="Science">
        <title>The B73 maize genome: complexity, diversity, and dynamics.</title>
        <authorList>
            <person name="Schnable P.S."/>
            <person name="Ware D."/>
            <person name="Fulton R.S."/>
            <person name="Stein J.C."/>
            <person name="Wei F."/>
            <person name="Pasternak S."/>
            <person name="Liang C."/>
            <person name="Zhang J."/>
            <person name="Fulton L."/>
            <person name="Graves T.A."/>
            <person name="Minx P."/>
            <person name="Reily A.D."/>
            <person name="Courtney L."/>
            <person name="Kruchowski S.S."/>
            <person name="Tomlinson C."/>
            <person name="Strong C."/>
            <person name="Delehaunty K."/>
            <person name="Fronick C."/>
            <person name="Courtney B."/>
            <person name="Rock S.M."/>
            <person name="Belter E."/>
            <person name="Du F."/>
            <person name="Kim K."/>
            <person name="Abbott R.M."/>
            <person name="Cotton M."/>
            <person name="Levy A."/>
            <person name="Marchetto P."/>
            <person name="Ochoa K."/>
            <person name="Jackson S.M."/>
            <person name="Gillam B."/>
            <person name="Chen W."/>
            <person name="Yan L."/>
            <person name="Higginbotham J."/>
            <person name="Cardenas M."/>
            <person name="Waligorski J."/>
            <person name="Applebaum E."/>
            <person name="Phelps L."/>
            <person name="Falcone J."/>
            <person name="Kanchi K."/>
            <person name="Thane T."/>
            <person name="Scimone A."/>
            <person name="Thane N."/>
            <person name="Henke J."/>
            <person name="Wang T."/>
            <person name="Ruppert J."/>
            <person name="Shah N."/>
            <person name="Rotter K."/>
            <person name="Hodges J."/>
            <person name="Ingenthron E."/>
            <person name="Cordes M."/>
            <person name="Kohlberg S."/>
            <person name="Sgro J."/>
            <person name="Delgado B."/>
            <person name="Mead K."/>
            <person name="Chinwalla A."/>
            <person name="Leonard S."/>
            <person name="Crouse K."/>
            <person name="Collura K."/>
            <person name="Kudrna D."/>
            <person name="Currie J."/>
            <person name="He R."/>
            <person name="Angelova A."/>
            <person name="Rajasekar S."/>
            <person name="Mueller T."/>
            <person name="Lomeli R."/>
            <person name="Scara G."/>
            <person name="Ko A."/>
            <person name="Delaney K."/>
            <person name="Wissotski M."/>
            <person name="Lopez G."/>
            <person name="Campos D."/>
            <person name="Braidotti M."/>
            <person name="Ashley E."/>
            <person name="Golser W."/>
            <person name="Kim H."/>
            <person name="Lee S."/>
            <person name="Lin J."/>
            <person name="Dujmic Z."/>
            <person name="Kim W."/>
            <person name="Talag J."/>
            <person name="Zuccolo A."/>
            <person name="Fan C."/>
            <person name="Sebastian A."/>
            <person name="Kramer M."/>
            <person name="Spiegel L."/>
            <person name="Nascimento L."/>
            <person name="Zutavern T."/>
            <person name="Miller B."/>
            <person name="Ambroise C."/>
            <person name="Muller S."/>
            <person name="Spooner W."/>
            <person name="Narechania A."/>
            <person name="Ren L."/>
            <person name="Wei S."/>
            <person name="Kumari S."/>
            <person name="Faga B."/>
            <person name="Levy M.J."/>
            <person name="McMahan L."/>
            <person name="Van Buren P."/>
            <person name="Vaughn M.W."/>
            <person name="Ying K."/>
            <person name="Yeh C.-T."/>
            <person name="Emrich S.J."/>
            <person name="Jia Y."/>
            <person name="Kalyanaraman A."/>
            <person name="Hsia A.-P."/>
            <person name="Barbazuk W.B."/>
            <person name="Baucom R.S."/>
            <person name="Brutnell T.P."/>
            <person name="Carpita N.C."/>
            <person name="Chaparro C."/>
            <person name="Chia J.-M."/>
            <person name="Deragon J.-M."/>
            <person name="Estill J.C."/>
            <person name="Fu Y."/>
            <person name="Jeddeloh J.A."/>
            <person name="Han Y."/>
            <person name="Lee H."/>
            <person name="Li P."/>
            <person name="Lisch D.R."/>
            <person name="Liu S."/>
            <person name="Liu Z."/>
            <person name="Nagel D.H."/>
            <person name="McCann M.C."/>
            <person name="SanMiguel P."/>
            <person name="Myers A.M."/>
            <person name="Nettleton D."/>
            <person name="Nguyen J."/>
            <person name="Penning B.W."/>
            <person name="Ponnala L."/>
            <person name="Schneider K.L."/>
            <person name="Schwartz D.C."/>
            <person name="Sharma A."/>
            <person name="Soderlund C."/>
            <person name="Springer N.M."/>
            <person name="Sun Q."/>
            <person name="Wang H."/>
            <person name="Waterman M."/>
            <person name="Westerman R."/>
            <person name="Wolfgruber T.K."/>
            <person name="Yang L."/>
            <person name="Yu Y."/>
            <person name="Zhang L."/>
            <person name="Zhou S."/>
            <person name="Zhu Q."/>
            <person name="Bennetzen J.L."/>
            <person name="Dawe R.K."/>
            <person name="Jiang J."/>
            <person name="Jiang N."/>
            <person name="Presting G.G."/>
            <person name="Wessler S.R."/>
            <person name="Aluru S."/>
            <person name="Martienssen R.A."/>
            <person name="Clifton S.W."/>
            <person name="McCombie W.R."/>
            <person name="Wing R.A."/>
            <person name="Wilson R.K."/>
        </authorList>
    </citation>
    <scope>NUCLEOTIDE SEQUENCE [LARGE SCALE GENOMIC DNA]</scope>
    <source>
        <strain evidence="3">cv. B73</strain>
    </source>
</reference>
<reference evidence="2" key="3">
    <citation type="submission" date="2021-05" db="UniProtKB">
        <authorList>
            <consortium name="EnsemblPlants"/>
        </authorList>
    </citation>
    <scope>IDENTIFICATION</scope>
    <source>
        <strain evidence="2">cv. B73</strain>
    </source>
</reference>
<dbReference type="InParanoid" id="A0A804QLY7"/>
<reference evidence="2" key="2">
    <citation type="submission" date="2019-07" db="EMBL/GenBank/DDBJ databases">
        <authorList>
            <person name="Seetharam A."/>
            <person name="Woodhouse M."/>
            <person name="Cannon E."/>
        </authorList>
    </citation>
    <scope>NUCLEOTIDE SEQUENCE [LARGE SCALE GENOMIC DNA]</scope>
    <source>
        <strain evidence="2">cv. B73</strain>
    </source>
</reference>
<feature type="region of interest" description="Disordered" evidence="1">
    <location>
        <begin position="25"/>
        <end position="65"/>
    </location>
</feature>
<feature type="compositionally biased region" description="Low complexity" evidence="1">
    <location>
        <begin position="25"/>
        <end position="42"/>
    </location>
</feature>
<accession>A0A804QLY7</accession>
<feature type="compositionally biased region" description="Basic residues" evidence="1">
    <location>
        <begin position="286"/>
        <end position="303"/>
    </location>
</feature>
<dbReference type="AlphaFoldDB" id="A0A804QLY7"/>
<evidence type="ECO:0000256" key="1">
    <source>
        <dbReference type="SAM" id="MobiDB-lite"/>
    </source>
</evidence>
<gene>
    <name evidence="2" type="primary">LOC100273392</name>
</gene>
<feature type="region of interest" description="Disordered" evidence="1">
    <location>
        <begin position="94"/>
        <end position="163"/>
    </location>
</feature>
<feature type="compositionally biased region" description="Basic residues" evidence="1">
    <location>
        <begin position="135"/>
        <end position="145"/>
    </location>
</feature>
<sequence length="379" mass="42154">EKYLKARGCDAERVVAWTPGVRYFPPRARPNSRSSRWCPRPRLSQRRARQRSLVQRPQGADVPGPVPARFGALGRAHAPQHLCPPISRAEVGFRRPWPSPDSAAARTAGLQPAGGSDGQHRRRRRGVRAGERLGPRHRRGRRQRQRVPFQGRQEQQWHRHPPALRHLRLPGLRHAGLRLPRRLQWLQCPSSGLVPWEPVEAERPVRRRQLRAVAGGAGPGPGVRRHRRVHEVAGGRVQGRGGVQEAGRDRVLLRRRAPRGDAGARRRELLQRGGLLLRVPDGRVPGRPRRGARPVRVRRRRPAVPRGDGAGAGGARERRPGGGVRRQGPRVRAPAAVGGGGRRRRGRVQRDAGVAARPPARLIGRSDAVHGFGCFVHTY</sequence>
<evidence type="ECO:0000313" key="2">
    <source>
        <dbReference type="EnsemblPlants" id="Zm00001eb348780_P005"/>
    </source>
</evidence>
<evidence type="ECO:0000313" key="3">
    <source>
        <dbReference type="Proteomes" id="UP000007305"/>
    </source>
</evidence>
<keyword evidence="3" id="KW-1185">Reference proteome</keyword>
<feature type="region of interest" description="Disordered" evidence="1">
    <location>
        <begin position="279"/>
        <end position="355"/>
    </location>
</feature>
<protein>
    <submittedName>
        <fullName evidence="2">Uncharacterized protein</fullName>
    </submittedName>
</protein>